<feature type="transmembrane region" description="Helical" evidence="2">
    <location>
        <begin position="210"/>
        <end position="237"/>
    </location>
</feature>
<sequence>MNNNRLQNYYIRNNMFNKKKLTDINDTLKNIKEELNELNKKESKLCGINESFKRIYDMNVETINKYNKELNDIKENEKKLSDQNEKYKNALKRIYHIISYILSILYGTILAIGRYLFNNNSALVVSICVIIALFISILTYYQTPWEGCNETNIFKKILSLFNSIKGNLIETFLVMLSPFCIEIFSIFFLYCFHVKLEKFETDVEGMAYQIVFSSMSGISVVLYFMAVFLISVVALFIKYKKEV</sequence>
<dbReference type="Proteomes" id="UP000284296">
    <property type="component" value="Unassembled WGS sequence"/>
</dbReference>
<keyword evidence="2" id="KW-0812">Transmembrane</keyword>
<accession>A0A412Q0Z9</accession>
<protein>
    <submittedName>
        <fullName evidence="3">Uncharacterized protein</fullName>
    </submittedName>
</protein>
<keyword evidence="2" id="KW-0472">Membrane</keyword>
<proteinExistence type="predicted"/>
<dbReference type="RefSeq" id="WP_118004935.1">
    <property type="nucleotide sequence ID" value="NZ_QRXG01000026.1"/>
</dbReference>
<dbReference type="EMBL" id="QRXG01000026">
    <property type="protein sequence ID" value="RGT79515.1"/>
    <property type="molecule type" value="Genomic_DNA"/>
</dbReference>
<feature type="transmembrane region" description="Helical" evidence="2">
    <location>
        <begin position="168"/>
        <end position="190"/>
    </location>
</feature>
<evidence type="ECO:0000313" key="3">
    <source>
        <dbReference type="EMBL" id="RGT79515.1"/>
    </source>
</evidence>
<comment type="caution">
    <text evidence="3">The sequence shown here is derived from an EMBL/GenBank/DDBJ whole genome shotgun (WGS) entry which is preliminary data.</text>
</comment>
<feature type="transmembrane region" description="Helical" evidence="2">
    <location>
        <begin position="94"/>
        <end position="117"/>
    </location>
</feature>
<feature type="transmembrane region" description="Helical" evidence="2">
    <location>
        <begin position="123"/>
        <end position="141"/>
    </location>
</feature>
<name>A0A412Q0Z9_9FIRM</name>
<reference evidence="3 4" key="1">
    <citation type="submission" date="2018-08" db="EMBL/GenBank/DDBJ databases">
        <title>A genome reference for cultivated species of the human gut microbiota.</title>
        <authorList>
            <person name="Zou Y."/>
            <person name="Xue W."/>
            <person name="Luo G."/>
        </authorList>
    </citation>
    <scope>NUCLEOTIDE SEQUENCE [LARGE SCALE GENOMIC DNA]</scope>
    <source>
        <strain evidence="3 4">AF18-16LB</strain>
    </source>
</reference>
<keyword evidence="1" id="KW-0175">Coiled coil</keyword>
<organism evidence="3 4">
    <name type="scientific">Agathobacter rectalis</name>
    <dbReference type="NCBI Taxonomy" id="39491"/>
    <lineage>
        <taxon>Bacteria</taxon>
        <taxon>Bacillati</taxon>
        <taxon>Bacillota</taxon>
        <taxon>Clostridia</taxon>
        <taxon>Lachnospirales</taxon>
        <taxon>Lachnospiraceae</taxon>
        <taxon>Agathobacter</taxon>
    </lineage>
</organism>
<gene>
    <name evidence="3" type="ORF">DWX06_12525</name>
</gene>
<evidence type="ECO:0000313" key="4">
    <source>
        <dbReference type="Proteomes" id="UP000284296"/>
    </source>
</evidence>
<feature type="coiled-coil region" evidence="1">
    <location>
        <begin position="18"/>
        <end position="93"/>
    </location>
</feature>
<dbReference type="AlphaFoldDB" id="A0A412Q0Z9"/>
<keyword evidence="2" id="KW-1133">Transmembrane helix</keyword>
<evidence type="ECO:0000256" key="2">
    <source>
        <dbReference type="SAM" id="Phobius"/>
    </source>
</evidence>
<evidence type="ECO:0000256" key="1">
    <source>
        <dbReference type="SAM" id="Coils"/>
    </source>
</evidence>